<organism evidence="1 2">
    <name type="scientific">Blautia pseudococcoides</name>
    <dbReference type="NCBI Taxonomy" id="1796616"/>
    <lineage>
        <taxon>Bacteria</taxon>
        <taxon>Bacillati</taxon>
        <taxon>Bacillota</taxon>
        <taxon>Clostridia</taxon>
        <taxon>Lachnospirales</taxon>
        <taxon>Lachnospiraceae</taxon>
        <taxon>Blautia</taxon>
    </lineage>
</organism>
<dbReference type="KEGG" id="byl:A4V09_06015"/>
<protein>
    <submittedName>
        <fullName evidence="1">Uncharacterized protein</fullName>
    </submittedName>
</protein>
<reference evidence="1" key="1">
    <citation type="submission" date="2017-04" db="EMBL/GenBank/DDBJ databases">
        <title>Complete Genome Sequences of Twelve Strains of a Stable Defined Moderately Diverse Mouse Microbiota 2 (sDMDMm2).</title>
        <authorList>
            <person name="Uchimura Y."/>
            <person name="Wyss M."/>
            <person name="Brugiroux S."/>
            <person name="Limenitakis J.P."/>
            <person name="Stecher B."/>
            <person name="McCoy K.D."/>
            <person name="Macpherson A.J."/>
        </authorList>
    </citation>
    <scope>NUCLEOTIDE SEQUENCE</scope>
    <source>
        <strain evidence="1">YL58</strain>
    </source>
</reference>
<proteinExistence type="predicted"/>
<dbReference type="AlphaFoldDB" id="A0A1C7I6T0"/>
<dbReference type="EMBL" id="CP015405">
    <property type="protein sequence ID" value="ANU75360.1"/>
    <property type="molecule type" value="Genomic_DNA"/>
</dbReference>
<dbReference type="Proteomes" id="UP000092574">
    <property type="component" value="Chromosome"/>
</dbReference>
<dbReference type="OrthoDB" id="2085859at2"/>
<gene>
    <name evidence="1" type="ORF">A4V09_06015</name>
</gene>
<accession>A0A1C7I6T0</accession>
<sequence length="112" mass="12778">MLNWYKNLYVGDNAKKKQKKLIRKIDQGAGVIDVYLVTLAVNPANSLEIISANYLLQKPVRRNCPMIVGLCSGYYEAVDLVEQIAKEVYEDTGAMDIRGWLLEKTAREKKRD</sequence>
<dbReference type="RefSeq" id="WP_065541567.1">
    <property type="nucleotide sequence ID" value="NZ_CP015405.2"/>
</dbReference>
<dbReference type="STRING" id="1796616.A4V09_06015"/>
<evidence type="ECO:0000313" key="2">
    <source>
        <dbReference type="Proteomes" id="UP000092574"/>
    </source>
</evidence>
<evidence type="ECO:0000313" key="1">
    <source>
        <dbReference type="EMBL" id="ANU75360.1"/>
    </source>
</evidence>
<keyword evidence="2" id="KW-1185">Reference proteome</keyword>
<name>A0A1C7I6T0_9FIRM</name>